<name>A0A2U9IDD4_9CREN</name>
<reference evidence="2 3" key="1">
    <citation type="submission" date="2018-05" db="EMBL/GenBank/DDBJ databases">
        <title>Complete Genome Sequences of Extremely Thermoacidophilic, Metal-Mobilizing Type-Strain Members of the Archaeal Family Sulfolobaceae: Acidianus brierleyi DSM-1651T, Acidianus sulfidivorans DSM-18786T, Metallosphaera hakonensis DSM-7519T, and Metallosphaera prunae DSM-10039T.</title>
        <authorList>
            <person name="Counts J.A."/>
            <person name="Kelly R.M."/>
        </authorList>
    </citation>
    <scope>NUCLEOTIDE SEQUENCE [LARGE SCALE GENOMIC DNA]</scope>
    <source>
        <strain evidence="2 3">DSM 1651</strain>
    </source>
</reference>
<feature type="domain" description="Glycosyltransferase 2-like" evidence="1">
    <location>
        <begin position="5"/>
        <end position="137"/>
    </location>
</feature>
<dbReference type="GeneID" id="36831349"/>
<dbReference type="PANTHER" id="PTHR43685">
    <property type="entry name" value="GLYCOSYLTRANSFERASE"/>
    <property type="match status" value="1"/>
</dbReference>
<dbReference type="Gene3D" id="3.90.550.10">
    <property type="entry name" value="Spore Coat Polysaccharide Biosynthesis Protein SpsA, Chain A"/>
    <property type="match status" value="1"/>
</dbReference>
<sequence length="340" mass="40382">MPFISVIVTAHNRREYLRDAVDSVLNQTIDDYEIIVVKNFKDEIDDYLKENGVKSVLVGDQTQGMDVISGLKEARGEVISFLDDDDLFLPRKLEKVKEVFQDDNVGHYHNAYENFLDKTPNNLDKIHIKKDYDYTIIDNQEKVKKFKFMMNTETEINSSSISIRRSLFNNSFSYLEKINHAVDVFMFYLALMSEKKIVVDPEVLTLYRIHSNNTWFYMNDDFENWLEHKKSYMEKEIEDYITMLNMIKSSSFEIFIKEYILDLKLRLARLPSPYNNSKYKATIKDYIAYYNRYKSLRSLLSNLTAFTPSFIRRKLVKKWYQDERSSQEKIVQVSKIKNST</sequence>
<accession>A0A2U9IDD4</accession>
<dbReference type="RefSeq" id="WP_110269838.1">
    <property type="nucleotide sequence ID" value="NZ_CP029289.2"/>
</dbReference>
<dbReference type="InterPro" id="IPR029044">
    <property type="entry name" value="Nucleotide-diphossugar_trans"/>
</dbReference>
<evidence type="ECO:0000313" key="2">
    <source>
        <dbReference type="EMBL" id="AWR93954.1"/>
    </source>
</evidence>
<protein>
    <recommendedName>
        <fullName evidence="1">Glycosyltransferase 2-like domain-containing protein</fullName>
    </recommendedName>
</protein>
<dbReference type="Pfam" id="PF00535">
    <property type="entry name" value="Glycos_transf_2"/>
    <property type="match status" value="1"/>
</dbReference>
<dbReference type="SUPFAM" id="SSF53448">
    <property type="entry name" value="Nucleotide-diphospho-sugar transferases"/>
    <property type="match status" value="1"/>
</dbReference>
<dbReference type="Proteomes" id="UP000248044">
    <property type="component" value="Chromosome"/>
</dbReference>
<gene>
    <name evidence="2" type="ORF">DFR85_04295</name>
</gene>
<dbReference type="PANTHER" id="PTHR43685:SF11">
    <property type="entry name" value="GLYCOSYLTRANSFERASE TAGX-RELATED"/>
    <property type="match status" value="1"/>
</dbReference>
<dbReference type="KEGG" id="abri:DFR85_04295"/>
<dbReference type="EMBL" id="CP029289">
    <property type="protein sequence ID" value="AWR93954.1"/>
    <property type="molecule type" value="Genomic_DNA"/>
</dbReference>
<dbReference type="CDD" id="cd00761">
    <property type="entry name" value="Glyco_tranf_GTA_type"/>
    <property type="match status" value="1"/>
</dbReference>
<evidence type="ECO:0000313" key="3">
    <source>
        <dbReference type="Proteomes" id="UP000248044"/>
    </source>
</evidence>
<organism evidence="2 3">
    <name type="scientific">Acidianus brierleyi</name>
    <dbReference type="NCBI Taxonomy" id="41673"/>
    <lineage>
        <taxon>Archaea</taxon>
        <taxon>Thermoproteota</taxon>
        <taxon>Thermoprotei</taxon>
        <taxon>Sulfolobales</taxon>
        <taxon>Sulfolobaceae</taxon>
        <taxon>Acidianus</taxon>
    </lineage>
</organism>
<dbReference type="InterPro" id="IPR001173">
    <property type="entry name" value="Glyco_trans_2-like"/>
</dbReference>
<keyword evidence="3" id="KW-1185">Reference proteome</keyword>
<dbReference type="AlphaFoldDB" id="A0A2U9IDD4"/>
<proteinExistence type="predicted"/>
<dbReference type="OrthoDB" id="42128at2157"/>
<evidence type="ECO:0000259" key="1">
    <source>
        <dbReference type="Pfam" id="PF00535"/>
    </source>
</evidence>
<dbReference type="InterPro" id="IPR050834">
    <property type="entry name" value="Glycosyltransf_2"/>
</dbReference>